<accession>A0ABD2QDQ8</accession>
<dbReference type="EMBL" id="JBJKFK010000536">
    <property type="protein sequence ID" value="KAL3316461.1"/>
    <property type="molecule type" value="Genomic_DNA"/>
</dbReference>
<name>A0ABD2QDQ8_9PLAT</name>
<protein>
    <submittedName>
        <fullName evidence="1">Uncharacterized protein</fullName>
    </submittedName>
</protein>
<reference evidence="1 2" key="1">
    <citation type="submission" date="2024-11" db="EMBL/GenBank/DDBJ databases">
        <title>Adaptive evolution of stress response genes in parasites aligns with host niche diversity.</title>
        <authorList>
            <person name="Hahn C."/>
            <person name="Resl P."/>
        </authorList>
    </citation>
    <scope>NUCLEOTIDE SEQUENCE [LARGE SCALE GENOMIC DNA]</scope>
    <source>
        <strain evidence="1">EGGRZ-B1_66</strain>
        <tissue evidence="1">Body</tissue>
    </source>
</reference>
<comment type="caution">
    <text evidence="1">The sequence shown here is derived from an EMBL/GenBank/DDBJ whole genome shotgun (WGS) entry which is preliminary data.</text>
</comment>
<evidence type="ECO:0000313" key="1">
    <source>
        <dbReference type="EMBL" id="KAL3316461.1"/>
    </source>
</evidence>
<gene>
    <name evidence="1" type="ORF">Ciccas_004885</name>
</gene>
<proteinExistence type="predicted"/>
<keyword evidence="2" id="KW-1185">Reference proteome</keyword>
<dbReference type="AlphaFoldDB" id="A0ABD2QDQ8"/>
<evidence type="ECO:0000313" key="2">
    <source>
        <dbReference type="Proteomes" id="UP001626550"/>
    </source>
</evidence>
<organism evidence="1 2">
    <name type="scientific">Cichlidogyrus casuarinus</name>
    <dbReference type="NCBI Taxonomy" id="1844966"/>
    <lineage>
        <taxon>Eukaryota</taxon>
        <taxon>Metazoa</taxon>
        <taxon>Spiralia</taxon>
        <taxon>Lophotrochozoa</taxon>
        <taxon>Platyhelminthes</taxon>
        <taxon>Monogenea</taxon>
        <taxon>Monopisthocotylea</taxon>
        <taxon>Dactylogyridea</taxon>
        <taxon>Ancyrocephalidae</taxon>
        <taxon>Cichlidogyrus</taxon>
    </lineage>
</organism>
<sequence>MAVAPLSILLRRLTKLRRLTLIHCQCVSDAFDPNQPWLEESLEELVTAIRDNLSPTELLYPGSFVLQVSDWDKEVVRKLQEIAKKPDQDASAQAPFSWLRVENDSFNVATSPPILRRLSSTLSNSSL</sequence>
<dbReference type="Proteomes" id="UP001626550">
    <property type="component" value="Unassembled WGS sequence"/>
</dbReference>